<dbReference type="GeneID" id="110712558"/>
<evidence type="ECO:0000313" key="4">
    <source>
        <dbReference type="Proteomes" id="UP000596660"/>
    </source>
</evidence>
<keyword evidence="4" id="KW-1185">Reference proteome</keyword>
<protein>
    <recommendedName>
        <fullName evidence="5">F-box domain-containing protein</fullName>
    </recommendedName>
</protein>
<dbReference type="KEGG" id="cqi:110712558"/>
<proteinExistence type="predicted"/>
<reference evidence="3" key="2">
    <citation type="submission" date="2021-03" db="UniProtKB">
        <authorList>
            <consortium name="EnsemblPlants"/>
        </authorList>
    </citation>
    <scope>IDENTIFICATION</scope>
</reference>
<accession>A0A803M718</accession>
<dbReference type="InterPro" id="IPR036047">
    <property type="entry name" value="F-box-like_dom_sf"/>
</dbReference>
<dbReference type="Proteomes" id="UP000596660">
    <property type="component" value="Unplaced"/>
</dbReference>
<evidence type="ECO:0000259" key="1">
    <source>
        <dbReference type="Pfam" id="PF00646"/>
    </source>
</evidence>
<evidence type="ECO:0000313" key="3">
    <source>
        <dbReference type="EnsemblPlants" id="AUR62024241-RA:cds"/>
    </source>
</evidence>
<dbReference type="AlphaFoldDB" id="A0A803M718"/>
<feature type="domain" description="F-box" evidence="1">
    <location>
        <begin position="4"/>
        <end position="39"/>
    </location>
</feature>
<dbReference type="InterPro" id="IPR001810">
    <property type="entry name" value="F-box_dom"/>
</dbReference>
<dbReference type="InterPro" id="IPR051304">
    <property type="entry name" value="SCF_F-box_domain"/>
</dbReference>
<evidence type="ECO:0000259" key="2">
    <source>
        <dbReference type="Pfam" id="PF03478"/>
    </source>
</evidence>
<dbReference type="SUPFAM" id="SSF81383">
    <property type="entry name" value="F-box domain"/>
    <property type="match status" value="1"/>
</dbReference>
<dbReference type="RefSeq" id="XP_021746717.1">
    <property type="nucleotide sequence ID" value="XM_021891025.1"/>
</dbReference>
<dbReference type="Gramene" id="AUR62024241-RA">
    <property type="protein sequence ID" value="AUR62024241-RA:cds"/>
    <property type="gene ID" value="AUR62024241"/>
</dbReference>
<feature type="domain" description="KIB1-4 beta-propeller" evidence="2">
    <location>
        <begin position="72"/>
        <end position="365"/>
    </location>
</feature>
<dbReference type="Pfam" id="PF03478">
    <property type="entry name" value="Beta-prop_KIB1-4"/>
    <property type="match status" value="1"/>
</dbReference>
<dbReference type="Pfam" id="PF00646">
    <property type="entry name" value="F-box"/>
    <property type="match status" value="1"/>
</dbReference>
<dbReference type="PANTHER" id="PTHR47123:SF15">
    <property type="entry name" value="F-BOX PROTEIN SKIP23"/>
    <property type="match status" value="1"/>
</dbReference>
<dbReference type="OrthoDB" id="638130at2759"/>
<gene>
    <name evidence="3" type="primary">LOC110712558</name>
</gene>
<sequence length="398" mass="45611">MAYWSDLPSELLDLIATGFDTPFDTCRFRSVCSTWRSAIPQTLPIFFPPIKFLNCDLRLTKYTFCHLSASFDNDDGPGWLIKTEEHNPGAVHLFNPFSRTLIKQLASYLPRKLDLTNIKIKDLGCEYVLRNVSNPSTKNMDYYNMEQQKVAFTFLNNSNNVNDDYVILCTHNTGKLLMYQSKIKSWTFLDDYTLGYDDRSIFVNDWSLNYVDVVEFDGTFYAITNSGRTVAIKVVDYSVTVTLVNIAIIGGDKKCLVKVSNDLLLIDLYTDITPKIIKVHGIEIFKLDKDKQKWNLVKNLEGHAIFMSNHSSFPAIGLKGCKGNCIYFHFKNLDNKDSCYSEIKVGDLDKMDDFEWKSDEVGVFDFEKGIFGLLEEYLDDSQLLSWPPPSWVTLARVT</sequence>
<reference evidence="3" key="1">
    <citation type="journal article" date="2017" name="Nature">
        <title>The genome of Chenopodium quinoa.</title>
        <authorList>
            <person name="Jarvis D.E."/>
            <person name="Ho Y.S."/>
            <person name="Lightfoot D.J."/>
            <person name="Schmoeckel S.M."/>
            <person name="Li B."/>
            <person name="Borm T.J.A."/>
            <person name="Ohyanagi H."/>
            <person name="Mineta K."/>
            <person name="Michell C.T."/>
            <person name="Saber N."/>
            <person name="Kharbatia N.M."/>
            <person name="Rupper R.R."/>
            <person name="Sharp A.R."/>
            <person name="Dally N."/>
            <person name="Boughton B.A."/>
            <person name="Woo Y.H."/>
            <person name="Gao G."/>
            <person name="Schijlen E.G.W.M."/>
            <person name="Guo X."/>
            <person name="Momin A.A."/>
            <person name="Negrao S."/>
            <person name="Al-Babili S."/>
            <person name="Gehring C."/>
            <person name="Roessner U."/>
            <person name="Jung C."/>
            <person name="Murphy K."/>
            <person name="Arold S.T."/>
            <person name="Gojobori T."/>
            <person name="van der Linden C.G."/>
            <person name="van Loo E.N."/>
            <person name="Jellen E.N."/>
            <person name="Maughan P.J."/>
            <person name="Tester M."/>
        </authorList>
    </citation>
    <scope>NUCLEOTIDE SEQUENCE [LARGE SCALE GENOMIC DNA]</scope>
    <source>
        <strain evidence="3">cv. PI 614886</strain>
    </source>
</reference>
<name>A0A803M718_CHEQI</name>
<dbReference type="EnsemblPlants" id="AUR62024241-RA">
    <property type="protein sequence ID" value="AUR62024241-RA:cds"/>
    <property type="gene ID" value="AUR62024241"/>
</dbReference>
<dbReference type="InterPro" id="IPR005174">
    <property type="entry name" value="KIB1-4_b-propeller"/>
</dbReference>
<organism evidence="3 4">
    <name type="scientific">Chenopodium quinoa</name>
    <name type="common">Quinoa</name>
    <dbReference type="NCBI Taxonomy" id="63459"/>
    <lineage>
        <taxon>Eukaryota</taxon>
        <taxon>Viridiplantae</taxon>
        <taxon>Streptophyta</taxon>
        <taxon>Embryophyta</taxon>
        <taxon>Tracheophyta</taxon>
        <taxon>Spermatophyta</taxon>
        <taxon>Magnoliopsida</taxon>
        <taxon>eudicotyledons</taxon>
        <taxon>Gunneridae</taxon>
        <taxon>Pentapetalae</taxon>
        <taxon>Caryophyllales</taxon>
        <taxon>Chenopodiaceae</taxon>
        <taxon>Chenopodioideae</taxon>
        <taxon>Atripliceae</taxon>
        <taxon>Chenopodium</taxon>
    </lineage>
</organism>
<evidence type="ECO:0008006" key="5">
    <source>
        <dbReference type="Google" id="ProtNLM"/>
    </source>
</evidence>
<dbReference type="PANTHER" id="PTHR47123">
    <property type="entry name" value="F-BOX PROTEIN SKIP23"/>
    <property type="match status" value="1"/>
</dbReference>
<dbReference type="OMA" id="RSFWFDG"/>